<name>A0AAW1QK73_9CHLO</name>
<dbReference type="PANTHER" id="PTHR46694:SF1">
    <property type="entry name" value="AT-RICH INTERACTIVE DOMAIN-CONTAINING PROTEIN 4"/>
    <property type="match status" value="1"/>
</dbReference>
<feature type="compositionally biased region" description="Low complexity" evidence="4">
    <location>
        <begin position="165"/>
        <end position="176"/>
    </location>
</feature>
<organism evidence="7 8">
    <name type="scientific">Apatococcus lobatus</name>
    <dbReference type="NCBI Taxonomy" id="904363"/>
    <lineage>
        <taxon>Eukaryota</taxon>
        <taxon>Viridiplantae</taxon>
        <taxon>Chlorophyta</taxon>
        <taxon>core chlorophytes</taxon>
        <taxon>Trebouxiophyceae</taxon>
        <taxon>Chlorellales</taxon>
        <taxon>Chlorellaceae</taxon>
        <taxon>Apatococcus</taxon>
    </lineage>
</organism>
<feature type="compositionally biased region" description="Basic residues" evidence="4">
    <location>
        <begin position="120"/>
        <end position="130"/>
    </location>
</feature>
<evidence type="ECO:0000256" key="1">
    <source>
        <dbReference type="ARBA" id="ARBA00022723"/>
    </source>
</evidence>
<dbReference type="PROSITE" id="PS51011">
    <property type="entry name" value="ARID"/>
    <property type="match status" value="1"/>
</dbReference>
<feature type="region of interest" description="Disordered" evidence="4">
    <location>
        <begin position="487"/>
        <end position="512"/>
    </location>
</feature>
<keyword evidence="8" id="KW-1185">Reference proteome</keyword>
<dbReference type="Pfam" id="PF07496">
    <property type="entry name" value="zf-CW"/>
    <property type="match status" value="1"/>
</dbReference>
<evidence type="ECO:0000259" key="5">
    <source>
        <dbReference type="PROSITE" id="PS51011"/>
    </source>
</evidence>
<dbReference type="InterPro" id="IPR011124">
    <property type="entry name" value="Znf_CW"/>
</dbReference>
<evidence type="ECO:0000313" key="7">
    <source>
        <dbReference type="EMBL" id="KAK9821858.1"/>
    </source>
</evidence>
<protein>
    <recommendedName>
        <fullName evidence="9">CW-type domain-containing protein</fullName>
    </recommendedName>
</protein>
<dbReference type="InterPro" id="IPR001606">
    <property type="entry name" value="ARID_dom"/>
</dbReference>
<feature type="domain" description="ARID" evidence="5">
    <location>
        <begin position="297"/>
        <end position="408"/>
    </location>
</feature>
<keyword evidence="2" id="KW-0863">Zinc-finger</keyword>
<evidence type="ECO:0000256" key="4">
    <source>
        <dbReference type="SAM" id="MobiDB-lite"/>
    </source>
</evidence>
<dbReference type="CDD" id="cd16100">
    <property type="entry name" value="ARID"/>
    <property type="match status" value="1"/>
</dbReference>
<dbReference type="InterPro" id="IPR036431">
    <property type="entry name" value="ARID_dom_sf"/>
</dbReference>
<proteinExistence type="predicted"/>
<sequence length="836" mass="90758">MADRRSLTLLPLIGAGVLVPGECKLSCSVGGTEYFADLRADGTIFFENEAFRSPSSFSVFVKRKLNPRRIADDGWTSVKYCGTVLKEFKTRFPLLGPSARPKAAAVQAATNASPAPVPQARRRKTSKRSRPAYEQSETTAEQSSEGASDADGFFENLCSDAEPLTSTGGRTSSTGSQDQATPSRQVTQRPTQVTEQGCLGLTAEERSQQPQGKEHPSGFSAQPWTFVQCDIKACQKWRRVITSDVPEGPWTCGMNHDPEYDSCSIPQQHSEADMQMLMEEQWGEAHAASCKRPPLSQCSEADFYADLTDFLDARGETSSARTVRERRIQCNNTPLDTMGLYREVVRRGGLAANERYDDHGRWTGSINFAGQIFPNMSNFTHNHRATSVGNQLLQNYRKFLASYEEWHQHDITPIHAAASFEDGQDRLAFLAGIISDQEVGHSFKDEDQAKGRESADGVSATQCQPAAPERVHSTCLPQQDGLAAAERDPLGSRDDLGLEGEQQMPHVPTTQPGSLLLVTEPLPACRQWGVVVAREEELPVDQSGAVSAPFELCPPVFQAHSEPGNCALIPALILGSKMLVWVASGACCPFDPGRLRETHCPARCDRSAEAMAVHSIKIATQLLSCCHHQAAAQRLTQAAGISLVSDGLLDVERRLPMAAMRTHAFAFWDGWRCSVARAKSPEDLIAQVLLLGQQLLPEVLLAAPSGSCSGAEVLQNRLALAAHGADGIGGSNKSAKSHEVPTAREIDRAIKAIEGCIDWQAMQQLWMPSQAALGVGSIRSASHQECTKAAGLDVLPSVVLANEGDHASATEDIPRLCMQPELHVQPLEPHEDCSKL</sequence>
<feature type="domain" description="CW-type" evidence="6">
    <location>
        <begin position="218"/>
        <end position="271"/>
    </location>
</feature>
<dbReference type="Gene3D" id="1.10.150.60">
    <property type="entry name" value="ARID DNA-binding domain"/>
    <property type="match status" value="1"/>
</dbReference>
<dbReference type="InterPro" id="IPR042293">
    <property type="entry name" value="ARID4"/>
</dbReference>
<feature type="compositionally biased region" description="Basic and acidic residues" evidence="4">
    <location>
        <begin position="487"/>
        <end position="496"/>
    </location>
</feature>
<keyword evidence="1" id="KW-0479">Metal-binding</keyword>
<feature type="compositionally biased region" description="Polar residues" evidence="4">
    <location>
        <begin position="177"/>
        <end position="193"/>
    </location>
</feature>
<dbReference type="InterPro" id="IPR040843">
    <property type="entry name" value="RAMA"/>
</dbReference>
<accession>A0AAW1QK73</accession>
<dbReference type="PANTHER" id="PTHR46694">
    <property type="entry name" value="AT-RICH INTERACTIVE DOMAIN-CONTAINING PROTEIN 4"/>
    <property type="match status" value="1"/>
</dbReference>
<dbReference type="Gene3D" id="3.30.40.100">
    <property type="match status" value="1"/>
</dbReference>
<dbReference type="Pfam" id="PF01388">
    <property type="entry name" value="ARID"/>
    <property type="match status" value="1"/>
</dbReference>
<comment type="caution">
    <text evidence="7">The sequence shown here is derived from an EMBL/GenBank/DDBJ whole genome shotgun (WGS) entry which is preliminary data.</text>
</comment>
<dbReference type="AlphaFoldDB" id="A0AAW1QK73"/>
<evidence type="ECO:0008006" key="9">
    <source>
        <dbReference type="Google" id="ProtNLM"/>
    </source>
</evidence>
<evidence type="ECO:0000256" key="2">
    <source>
        <dbReference type="ARBA" id="ARBA00022771"/>
    </source>
</evidence>
<dbReference type="SUPFAM" id="SSF46774">
    <property type="entry name" value="ARID-like"/>
    <property type="match status" value="1"/>
</dbReference>
<feature type="region of interest" description="Disordered" evidence="4">
    <location>
        <begin position="444"/>
        <end position="470"/>
    </location>
</feature>
<reference evidence="7 8" key="1">
    <citation type="journal article" date="2024" name="Nat. Commun.">
        <title>Phylogenomics reveals the evolutionary origins of lichenization in chlorophyte algae.</title>
        <authorList>
            <person name="Puginier C."/>
            <person name="Libourel C."/>
            <person name="Otte J."/>
            <person name="Skaloud P."/>
            <person name="Haon M."/>
            <person name="Grisel S."/>
            <person name="Petersen M."/>
            <person name="Berrin J.G."/>
            <person name="Delaux P.M."/>
            <person name="Dal Grande F."/>
            <person name="Keller J."/>
        </authorList>
    </citation>
    <scope>NUCLEOTIDE SEQUENCE [LARGE SCALE GENOMIC DNA]</scope>
    <source>
        <strain evidence="7 8">SAG 2145</strain>
    </source>
</reference>
<dbReference type="EMBL" id="JALJOS010000035">
    <property type="protein sequence ID" value="KAK9821858.1"/>
    <property type="molecule type" value="Genomic_DNA"/>
</dbReference>
<dbReference type="PROSITE" id="PS51050">
    <property type="entry name" value="ZF_CW"/>
    <property type="match status" value="1"/>
</dbReference>
<evidence type="ECO:0000313" key="8">
    <source>
        <dbReference type="Proteomes" id="UP001438707"/>
    </source>
</evidence>
<gene>
    <name evidence="7" type="ORF">WJX74_006194</name>
</gene>
<feature type="compositionally biased region" description="Low complexity" evidence="4">
    <location>
        <begin position="134"/>
        <end position="147"/>
    </location>
</feature>
<dbReference type="Proteomes" id="UP001438707">
    <property type="component" value="Unassembled WGS sequence"/>
</dbReference>
<feature type="region of interest" description="Disordered" evidence="4">
    <location>
        <begin position="103"/>
        <end position="193"/>
    </location>
</feature>
<dbReference type="GO" id="GO:0003677">
    <property type="term" value="F:DNA binding"/>
    <property type="evidence" value="ECO:0007669"/>
    <property type="project" value="InterPro"/>
</dbReference>
<keyword evidence="3" id="KW-0862">Zinc</keyword>
<evidence type="ECO:0000256" key="3">
    <source>
        <dbReference type="ARBA" id="ARBA00022833"/>
    </source>
</evidence>
<feature type="compositionally biased region" description="Basic and acidic residues" evidence="4">
    <location>
        <begin position="444"/>
        <end position="455"/>
    </location>
</feature>
<dbReference type="Pfam" id="PF18755">
    <property type="entry name" value="RAMA"/>
    <property type="match status" value="1"/>
</dbReference>
<evidence type="ECO:0000259" key="6">
    <source>
        <dbReference type="PROSITE" id="PS51050"/>
    </source>
</evidence>
<dbReference type="GO" id="GO:0008270">
    <property type="term" value="F:zinc ion binding"/>
    <property type="evidence" value="ECO:0007669"/>
    <property type="project" value="UniProtKB-KW"/>
</dbReference>